<evidence type="ECO:0000256" key="2">
    <source>
        <dbReference type="ARBA" id="ARBA00022741"/>
    </source>
</evidence>
<feature type="binding site" evidence="4">
    <location>
        <position position="232"/>
    </location>
    <ligand>
        <name>ATP</name>
        <dbReference type="ChEBI" id="CHEBI:30616"/>
    </ligand>
</feature>
<dbReference type="SMART" id="SM00220">
    <property type="entry name" value="S_TKc"/>
    <property type="match status" value="1"/>
</dbReference>
<accession>A0A6G0X1X5</accession>
<evidence type="ECO:0000256" key="5">
    <source>
        <dbReference type="RuleBase" id="RU000304"/>
    </source>
</evidence>
<dbReference type="InterPro" id="IPR017441">
    <property type="entry name" value="Protein_kinase_ATP_BS"/>
</dbReference>
<dbReference type="PRINTS" id="PR00109">
    <property type="entry name" value="TYRKINASE"/>
</dbReference>
<evidence type="ECO:0000256" key="6">
    <source>
        <dbReference type="SAM" id="Phobius"/>
    </source>
</evidence>
<evidence type="ECO:0000313" key="8">
    <source>
        <dbReference type="EMBL" id="KAF0733852.1"/>
    </source>
</evidence>
<sequence>MASPPSPSFATDLECSDGVLSAILNGTVAQAICRDANNSIWKPLVDAQYTKPMYCVSEFNRVVENIARGLRLGTLPNCTILNVSLASIPNLFYRRYGAISMPTTLNDSVVTTPVTTTAGNANDSASTKSSAIYIIASLLGIACLMIAVVFVMWRRKRQVKSSPEFSLYEPLNDRYAMARPMTDLETLEATISKLAVMRIDHKQVLKQRCIGAGAFGEVWLATYQGRNVAVKKTLGHKSKSADIQHLIDEISLMSRFNSPYVVCLVGASWDRLSDLQCVMEYMDQGDLRDKLANTTTTTFPWRVKLDCILSIAEGLVYVHSYDIIHRDLKSRNVLLDSTHGTKLTDFGVAREDTQETMTMGVGTYRWMAPELLKDSYYSVAADMYSFGILLSEFDTHLIPYSDQANQKGQPLVDTNIMAQVVLGSLQPTFSDSCPPWLRELGLQCISHEPTARPTAMQVSMVVRQHIKAQDAEAAASQLFN</sequence>
<dbReference type="AlphaFoldDB" id="A0A6G0X1X5"/>
<protein>
    <recommendedName>
        <fullName evidence="7">Protein kinase domain-containing protein</fullName>
    </recommendedName>
</protein>
<dbReference type="Gene3D" id="1.10.510.10">
    <property type="entry name" value="Transferase(Phosphotransferase) domain 1"/>
    <property type="match status" value="1"/>
</dbReference>
<comment type="similarity">
    <text evidence="5">Belongs to the protein kinase superfamily.</text>
</comment>
<feature type="transmembrane region" description="Helical" evidence="6">
    <location>
        <begin position="131"/>
        <end position="153"/>
    </location>
</feature>
<gene>
    <name evidence="8" type="ORF">Ae201684_009412</name>
</gene>
<keyword evidence="1 5" id="KW-0808">Transferase</keyword>
<dbReference type="EMBL" id="VJMJ01000119">
    <property type="protein sequence ID" value="KAF0733852.1"/>
    <property type="molecule type" value="Genomic_DNA"/>
</dbReference>
<evidence type="ECO:0000256" key="1">
    <source>
        <dbReference type="ARBA" id="ARBA00022527"/>
    </source>
</evidence>
<dbReference type="PROSITE" id="PS00108">
    <property type="entry name" value="PROTEIN_KINASE_ST"/>
    <property type="match status" value="1"/>
</dbReference>
<dbReference type="PANTHER" id="PTHR44329:SF214">
    <property type="entry name" value="PROTEIN KINASE DOMAIN-CONTAINING PROTEIN"/>
    <property type="match status" value="1"/>
</dbReference>
<dbReference type="Pfam" id="PF00069">
    <property type="entry name" value="Pkinase"/>
    <property type="match status" value="1"/>
</dbReference>
<name>A0A6G0X1X5_9STRA</name>
<evidence type="ECO:0000256" key="4">
    <source>
        <dbReference type="PROSITE-ProRule" id="PRU10141"/>
    </source>
</evidence>
<evidence type="ECO:0000256" key="3">
    <source>
        <dbReference type="ARBA" id="ARBA00022840"/>
    </source>
</evidence>
<dbReference type="Proteomes" id="UP000481153">
    <property type="component" value="Unassembled WGS sequence"/>
</dbReference>
<dbReference type="VEuPathDB" id="FungiDB:AeMF1_009551"/>
<keyword evidence="6" id="KW-0812">Transmembrane</keyword>
<keyword evidence="1 5" id="KW-0418">Kinase</keyword>
<dbReference type="InterPro" id="IPR000719">
    <property type="entry name" value="Prot_kinase_dom"/>
</dbReference>
<proteinExistence type="inferred from homology"/>
<keyword evidence="2 4" id="KW-0547">Nucleotide-binding</keyword>
<evidence type="ECO:0000313" key="9">
    <source>
        <dbReference type="Proteomes" id="UP000481153"/>
    </source>
</evidence>
<dbReference type="InterPro" id="IPR008271">
    <property type="entry name" value="Ser/Thr_kinase_AS"/>
</dbReference>
<evidence type="ECO:0000259" key="7">
    <source>
        <dbReference type="PROSITE" id="PS50011"/>
    </source>
</evidence>
<organism evidence="8 9">
    <name type="scientific">Aphanomyces euteiches</name>
    <dbReference type="NCBI Taxonomy" id="100861"/>
    <lineage>
        <taxon>Eukaryota</taxon>
        <taxon>Sar</taxon>
        <taxon>Stramenopiles</taxon>
        <taxon>Oomycota</taxon>
        <taxon>Saprolegniomycetes</taxon>
        <taxon>Saprolegniales</taxon>
        <taxon>Verrucalvaceae</taxon>
        <taxon>Aphanomyces</taxon>
    </lineage>
</organism>
<keyword evidence="6" id="KW-1133">Transmembrane helix</keyword>
<dbReference type="GO" id="GO:0004674">
    <property type="term" value="F:protein serine/threonine kinase activity"/>
    <property type="evidence" value="ECO:0007669"/>
    <property type="project" value="UniProtKB-KW"/>
</dbReference>
<dbReference type="InterPro" id="IPR011009">
    <property type="entry name" value="Kinase-like_dom_sf"/>
</dbReference>
<dbReference type="InterPro" id="IPR051681">
    <property type="entry name" value="Ser/Thr_Kinases-Pseudokinases"/>
</dbReference>
<dbReference type="PROSITE" id="PS50011">
    <property type="entry name" value="PROTEIN_KINASE_DOM"/>
    <property type="match status" value="1"/>
</dbReference>
<dbReference type="InterPro" id="IPR001245">
    <property type="entry name" value="Ser-Thr/Tyr_kinase_cat_dom"/>
</dbReference>
<dbReference type="PROSITE" id="PS00107">
    <property type="entry name" value="PROTEIN_KINASE_ATP"/>
    <property type="match status" value="1"/>
</dbReference>
<keyword evidence="3 4" id="KW-0067">ATP-binding</keyword>
<feature type="domain" description="Protein kinase" evidence="7">
    <location>
        <begin position="204"/>
        <end position="468"/>
    </location>
</feature>
<keyword evidence="6" id="KW-0472">Membrane</keyword>
<dbReference type="PANTHER" id="PTHR44329">
    <property type="entry name" value="SERINE/THREONINE-PROTEIN KINASE TNNI3K-RELATED"/>
    <property type="match status" value="1"/>
</dbReference>
<keyword evidence="9" id="KW-1185">Reference proteome</keyword>
<reference evidence="8 9" key="1">
    <citation type="submission" date="2019-07" db="EMBL/GenBank/DDBJ databases">
        <title>Genomics analysis of Aphanomyces spp. identifies a new class of oomycete effector associated with host adaptation.</title>
        <authorList>
            <person name="Gaulin E."/>
        </authorList>
    </citation>
    <scope>NUCLEOTIDE SEQUENCE [LARGE SCALE GENOMIC DNA]</scope>
    <source>
        <strain evidence="8 9">ATCC 201684</strain>
    </source>
</reference>
<dbReference type="SUPFAM" id="SSF56112">
    <property type="entry name" value="Protein kinase-like (PK-like)"/>
    <property type="match status" value="1"/>
</dbReference>
<comment type="caution">
    <text evidence="8">The sequence shown here is derived from an EMBL/GenBank/DDBJ whole genome shotgun (WGS) entry which is preliminary data.</text>
</comment>
<dbReference type="GO" id="GO:0005524">
    <property type="term" value="F:ATP binding"/>
    <property type="evidence" value="ECO:0007669"/>
    <property type="project" value="UniProtKB-UniRule"/>
</dbReference>
<keyword evidence="1 5" id="KW-0723">Serine/threonine-protein kinase</keyword>